<dbReference type="GO" id="GO:0006298">
    <property type="term" value="P:mismatch repair"/>
    <property type="evidence" value="ECO:0007669"/>
    <property type="project" value="InterPro"/>
</dbReference>
<keyword evidence="3" id="KW-1185">Reference proteome</keyword>
<dbReference type="STRING" id="763665.A0A2G5BGX7"/>
<feature type="domain" description="DNA mismatch repair protein MutS-like N-terminal" evidence="1">
    <location>
        <begin position="1"/>
        <end position="74"/>
    </location>
</feature>
<dbReference type="SUPFAM" id="SSF55271">
    <property type="entry name" value="DNA repair protein MutS, domain I"/>
    <property type="match status" value="1"/>
</dbReference>
<dbReference type="OrthoDB" id="10252754at2759"/>
<reference evidence="2 3" key="1">
    <citation type="journal article" date="2015" name="Genome Biol. Evol.">
        <title>Phylogenomic analyses indicate that early fungi evolved digesting cell walls of algal ancestors of land plants.</title>
        <authorList>
            <person name="Chang Y."/>
            <person name="Wang S."/>
            <person name="Sekimoto S."/>
            <person name="Aerts A.L."/>
            <person name="Choi C."/>
            <person name="Clum A."/>
            <person name="LaButti K.M."/>
            <person name="Lindquist E.A."/>
            <person name="Yee Ngan C."/>
            <person name="Ohm R.A."/>
            <person name="Salamov A.A."/>
            <person name="Grigoriev I.V."/>
            <person name="Spatafora J.W."/>
            <person name="Berbee M.L."/>
        </authorList>
    </citation>
    <scope>NUCLEOTIDE SEQUENCE [LARGE SCALE GENOMIC DNA]</scope>
    <source>
        <strain evidence="2 3">NRRL 1564</strain>
    </source>
</reference>
<feature type="non-terminal residue" evidence="2">
    <location>
        <position position="75"/>
    </location>
</feature>
<dbReference type="EMBL" id="KZ303490">
    <property type="protein sequence ID" value="PIA18255.1"/>
    <property type="molecule type" value="Genomic_DNA"/>
</dbReference>
<evidence type="ECO:0000259" key="1">
    <source>
        <dbReference type="Pfam" id="PF01624"/>
    </source>
</evidence>
<evidence type="ECO:0000313" key="2">
    <source>
        <dbReference type="EMBL" id="PIA18255.1"/>
    </source>
</evidence>
<dbReference type="InterPro" id="IPR016151">
    <property type="entry name" value="DNA_mismatch_repair_MutS_N"/>
</dbReference>
<sequence length="75" mass="8498">KYPDSVLLVRVGDFYELYFEQADDIGGVLLGLQVVDKKFRNGTVRFTGFPARSLLRYVEILVGQHSLSVALCEQF</sequence>
<protein>
    <recommendedName>
        <fullName evidence="1">DNA mismatch repair protein MutS-like N-terminal domain-containing protein</fullName>
    </recommendedName>
</protein>
<dbReference type="Pfam" id="PF01624">
    <property type="entry name" value="MutS_I"/>
    <property type="match status" value="1"/>
</dbReference>
<dbReference type="Proteomes" id="UP000242474">
    <property type="component" value="Unassembled WGS sequence"/>
</dbReference>
<accession>A0A2G5BGX7</accession>
<evidence type="ECO:0000313" key="3">
    <source>
        <dbReference type="Proteomes" id="UP000242474"/>
    </source>
</evidence>
<name>A0A2G5BGX7_COERN</name>
<dbReference type="GO" id="GO:0030983">
    <property type="term" value="F:mismatched DNA binding"/>
    <property type="evidence" value="ECO:0007669"/>
    <property type="project" value="InterPro"/>
</dbReference>
<dbReference type="AlphaFoldDB" id="A0A2G5BGX7"/>
<organism evidence="2 3">
    <name type="scientific">Coemansia reversa (strain ATCC 12441 / NRRL 1564)</name>
    <dbReference type="NCBI Taxonomy" id="763665"/>
    <lineage>
        <taxon>Eukaryota</taxon>
        <taxon>Fungi</taxon>
        <taxon>Fungi incertae sedis</taxon>
        <taxon>Zoopagomycota</taxon>
        <taxon>Kickxellomycotina</taxon>
        <taxon>Kickxellomycetes</taxon>
        <taxon>Kickxellales</taxon>
        <taxon>Kickxellaceae</taxon>
        <taxon>Coemansia</taxon>
    </lineage>
</organism>
<feature type="non-terminal residue" evidence="2">
    <location>
        <position position="1"/>
    </location>
</feature>
<dbReference type="InterPro" id="IPR007695">
    <property type="entry name" value="DNA_mismatch_repair_MutS-lik_N"/>
</dbReference>
<dbReference type="Gene3D" id="3.40.1170.10">
    <property type="entry name" value="DNA repair protein MutS, domain I"/>
    <property type="match status" value="1"/>
</dbReference>
<dbReference type="GO" id="GO:0005524">
    <property type="term" value="F:ATP binding"/>
    <property type="evidence" value="ECO:0007669"/>
    <property type="project" value="InterPro"/>
</dbReference>
<proteinExistence type="predicted"/>
<gene>
    <name evidence="2" type="ORF">COEREDRAFT_30267</name>
</gene>